<dbReference type="RefSeq" id="WP_096181767.1">
    <property type="nucleotide sequence ID" value="NZ_BDUF01000046.1"/>
</dbReference>
<dbReference type="GO" id="GO:0035312">
    <property type="term" value="F:5'-3' DNA exonuclease activity"/>
    <property type="evidence" value="ECO:0007669"/>
    <property type="project" value="TreeGrafter"/>
</dbReference>
<dbReference type="InterPro" id="IPR016195">
    <property type="entry name" value="Pol/histidinol_Pase-like"/>
</dbReference>
<dbReference type="NCBIfam" id="NF038032">
    <property type="entry name" value="CehA_McbA_metalo"/>
    <property type="match status" value="1"/>
</dbReference>
<comment type="caution">
    <text evidence="2">The sequence shown here is derived from an EMBL/GenBank/DDBJ whole genome shotgun (WGS) entry which is preliminary data.</text>
</comment>
<dbReference type="SMART" id="SM00481">
    <property type="entry name" value="POLIIIAc"/>
    <property type="match status" value="1"/>
</dbReference>
<evidence type="ECO:0000259" key="1">
    <source>
        <dbReference type="SMART" id="SM00481"/>
    </source>
</evidence>
<dbReference type="EMBL" id="BDUF01000046">
    <property type="protein sequence ID" value="GAX90060.1"/>
    <property type="molecule type" value="Genomic_DNA"/>
</dbReference>
<protein>
    <submittedName>
        <fullName evidence="2">Phosphoesterase</fullName>
    </submittedName>
</protein>
<accession>A0A292YNM1</accession>
<gene>
    <name evidence="2" type="ORF">EFBL_1686</name>
</gene>
<organism evidence="2 3">
    <name type="scientific">Effusibacillus lacus</name>
    <dbReference type="NCBI Taxonomy" id="1348429"/>
    <lineage>
        <taxon>Bacteria</taxon>
        <taxon>Bacillati</taxon>
        <taxon>Bacillota</taxon>
        <taxon>Bacilli</taxon>
        <taxon>Bacillales</taxon>
        <taxon>Alicyclobacillaceae</taxon>
        <taxon>Effusibacillus</taxon>
    </lineage>
</organism>
<name>A0A292YNM1_9BACL</name>
<evidence type="ECO:0000313" key="2">
    <source>
        <dbReference type="EMBL" id="GAX90060.1"/>
    </source>
</evidence>
<sequence>MILTRTIHSGEQGSYIEVPFQLPEDTKELYVSYQVKSSGTDPCIVDLGVKDPMRVRGWSGGARTEFTIGMEKATPGYLSGHLVPGQWAVLLGAYKIPKGGCEVTLTLEFKGKQRSWLKGDLHVHSEHSDGTYSLWEKARRIEAIGLDFVALTDHNTVSQNFSYPKDSPVIFIPGMELTTNSGHCNLYGVEDPLQDFRVTSMEELHERIREAREKGAKISLNHPYCPNCGWKWDFSVDHDWVEVWNGPWRPSNQQTLNWWQEQLVSGRRLVAVGGSDTHGPHHSIKYGMPTNWVFSESRTSEGILDAIDRGHVFLSFSPEGPIIDLHCGSYMIGDMVESPTSDVRMTVTHLLQGDIVKIISNRGVEDEIVVDEDTGVCEKTWTAEDRYFYRVEVWRYLQEIENWLVAALSNPIYFRS</sequence>
<proteinExistence type="predicted"/>
<feature type="domain" description="Polymerase/histidinol phosphatase N-terminal" evidence="1">
    <location>
        <begin position="119"/>
        <end position="181"/>
    </location>
</feature>
<dbReference type="Proteomes" id="UP000217785">
    <property type="component" value="Unassembled WGS sequence"/>
</dbReference>
<reference evidence="3" key="1">
    <citation type="submission" date="2017-07" db="EMBL/GenBank/DDBJ databases">
        <title>Draft genome sequence of Effusibacillus lacus strain skLN1.</title>
        <authorList>
            <person name="Watanabe M."/>
            <person name="Kojima H."/>
            <person name="Fukui M."/>
        </authorList>
    </citation>
    <scope>NUCLEOTIDE SEQUENCE [LARGE SCALE GENOMIC DNA]</scope>
    <source>
        <strain evidence="3">skLN1</strain>
    </source>
</reference>
<dbReference type="OrthoDB" id="9804333at2"/>
<dbReference type="PANTHER" id="PTHR42924">
    <property type="entry name" value="EXONUCLEASE"/>
    <property type="match status" value="1"/>
</dbReference>
<dbReference type="SUPFAM" id="SSF89550">
    <property type="entry name" value="PHP domain-like"/>
    <property type="match status" value="1"/>
</dbReference>
<dbReference type="GO" id="GO:0004534">
    <property type="term" value="F:5'-3' RNA exonuclease activity"/>
    <property type="evidence" value="ECO:0007669"/>
    <property type="project" value="TreeGrafter"/>
</dbReference>
<dbReference type="Gene3D" id="3.20.20.140">
    <property type="entry name" value="Metal-dependent hydrolases"/>
    <property type="match status" value="1"/>
</dbReference>
<dbReference type="InterPro" id="IPR052018">
    <property type="entry name" value="PHP_domain"/>
</dbReference>
<dbReference type="InterPro" id="IPR003141">
    <property type="entry name" value="Pol/His_phosphatase_N"/>
</dbReference>
<dbReference type="PANTHER" id="PTHR42924:SF3">
    <property type="entry name" value="POLYMERASE_HISTIDINOL PHOSPHATASE N-TERMINAL DOMAIN-CONTAINING PROTEIN"/>
    <property type="match status" value="1"/>
</dbReference>
<evidence type="ECO:0000313" key="3">
    <source>
        <dbReference type="Proteomes" id="UP000217785"/>
    </source>
</evidence>
<keyword evidence="3" id="KW-1185">Reference proteome</keyword>
<dbReference type="AlphaFoldDB" id="A0A292YNM1"/>